<evidence type="ECO:0000313" key="4">
    <source>
        <dbReference type="Proteomes" id="UP000053352"/>
    </source>
</evidence>
<comment type="caution">
    <text evidence="3">The sequence shown here is derived from an EMBL/GenBank/DDBJ whole genome shotgun (WGS) entry which is preliminary data.</text>
</comment>
<gene>
    <name evidence="3" type="ORF">CF15_08215</name>
</gene>
<keyword evidence="1" id="KW-0812">Transmembrane</keyword>
<dbReference type="STRING" id="2309.CF15_08215"/>
<evidence type="ECO:0000259" key="2">
    <source>
        <dbReference type="Pfam" id="PF07760"/>
    </source>
</evidence>
<keyword evidence="4" id="KW-1185">Reference proteome</keyword>
<feature type="domain" description="DUF1616" evidence="2">
    <location>
        <begin position="65"/>
        <end position="173"/>
    </location>
</feature>
<proteinExistence type="predicted"/>
<dbReference type="OrthoDB" id="82282at2157"/>
<dbReference type="EMBL" id="LNTB01000002">
    <property type="protein sequence ID" value="KSW10756.1"/>
    <property type="molecule type" value="Genomic_DNA"/>
</dbReference>
<feature type="transmembrane region" description="Helical" evidence="1">
    <location>
        <begin position="58"/>
        <end position="80"/>
    </location>
</feature>
<evidence type="ECO:0000256" key="1">
    <source>
        <dbReference type="SAM" id="Phobius"/>
    </source>
</evidence>
<organism evidence="3 4">
    <name type="scientific">Pyrodictium occultum</name>
    <dbReference type="NCBI Taxonomy" id="2309"/>
    <lineage>
        <taxon>Archaea</taxon>
        <taxon>Thermoproteota</taxon>
        <taxon>Thermoprotei</taxon>
        <taxon>Desulfurococcales</taxon>
        <taxon>Pyrodictiaceae</taxon>
        <taxon>Pyrodictium</taxon>
    </lineage>
</organism>
<dbReference type="InterPro" id="IPR011674">
    <property type="entry name" value="DUF1616"/>
</dbReference>
<protein>
    <recommendedName>
        <fullName evidence="2">DUF1616 domain-containing protein</fullName>
    </recommendedName>
</protein>
<dbReference type="RefSeq" id="WP_058371522.1">
    <property type="nucleotide sequence ID" value="NZ_LNTB01000002.1"/>
</dbReference>
<dbReference type="Pfam" id="PF07760">
    <property type="entry name" value="DUF1616"/>
    <property type="match status" value="1"/>
</dbReference>
<accession>A0A0V8RRU3</accession>
<dbReference type="Proteomes" id="UP000053352">
    <property type="component" value="Unassembled WGS sequence"/>
</dbReference>
<feature type="transmembrane region" description="Helical" evidence="1">
    <location>
        <begin position="120"/>
        <end position="138"/>
    </location>
</feature>
<feature type="transmembrane region" description="Helical" evidence="1">
    <location>
        <begin position="86"/>
        <end position="108"/>
    </location>
</feature>
<evidence type="ECO:0000313" key="3">
    <source>
        <dbReference type="EMBL" id="KSW10756.1"/>
    </source>
</evidence>
<reference evidence="3 4" key="1">
    <citation type="submission" date="2015-11" db="EMBL/GenBank/DDBJ databases">
        <title>Genome sequence of Pyrodictium occultum PL-19, a marine hyperthermophilic archaeon isolated from Volcano, Italy.</title>
        <authorList>
            <person name="Utturkar S."/>
            <person name="Huber H."/>
            <person name="Leptihn S."/>
            <person name="Brown S."/>
            <person name="Stetter K.O."/>
            <person name="Podar M."/>
        </authorList>
    </citation>
    <scope>NUCLEOTIDE SEQUENCE [LARGE SCALE GENOMIC DNA]</scope>
    <source>
        <strain evidence="3 4">PL-19</strain>
    </source>
</reference>
<keyword evidence="1" id="KW-1133">Transmembrane helix</keyword>
<sequence>MEGKTLEQLVRERLERGEKLYSVLKSLYQDIAGGRMRLIDPSPPRSLREYLLRLDYSLWLWAVVALVALTHASVALSGAAPPAKPLRYVAGSIYVLFIPGYVLVEALYPEEGSLTPLERLALSIGLSLAVIPLIGLVLNYTPWGIRLKPIMAATTVYVAAMLAAAAYRKYRLVRLEAEARGRSR</sequence>
<feature type="transmembrane region" description="Helical" evidence="1">
    <location>
        <begin position="150"/>
        <end position="167"/>
    </location>
</feature>
<keyword evidence="1" id="KW-0472">Membrane</keyword>
<name>A0A0V8RRU3_PYROC</name>
<dbReference type="AlphaFoldDB" id="A0A0V8RRU3"/>